<protein>
    <submittedName>
        <fullName evidence="2">Uncharacterized protein</fullName>
    </submittedName>
</protein>
<feature type="region of interest" description="Disordered" evidence="1">
    <location>
        <begin position="1"/>
        <end position="26"/>
    </location>
</feature>
<gene>
    <name evidence="2" type="ORF">Ddye_024203</name>
</gene>
<name>A0AAD9TUD1_9ROSI</name>
<dbReference type="Proteomes" id="UP001280121">
    <property type="component" value="Unassembled WGS sequence"/>
</dbReference>
<comment type="caution">
    <text evidence="2">The sequence shown here is derived from an EMBL/GenBank/DDBJ whole genome shotgun (WGS) entry which is preliminary data.</text>
</comment>
<proteinExistence type="predicted"/>
<dbReference type="AlphaFoldDB" id="A0AAD9TUD1"/>
<organism evidence="2 3">
    <name type="scientific">Dipteronia dyeriana</name>
    <dbReference type="NCBI Taxonomy" id="168575"/>
    <lineage>
        <taxon>Eukaryota</taxon>
        <taxon>Viridiplantae</taxon>
        <taxon>Streptophyta</taxon>
        <taxon>Embryophyta</taxon>
        <taxon>Tracheophyta</taxon>
        <taxon>Spermatophyta</taxon>
        <taxon>Magnoliopsida</taxon>
        <taxon>eudicotyledons</taxon>
        <taxon>Gunneridae</taxon>
        <taxon>Pentapetalae</taxon>
        <taxon>rosids</taxon>
        <taxon>malvids</taxon>
        <taxon>Sapindales</taxon>
        <taxon>Sapindaceae</taxon>
        <taxon>Hippocastanoideae</taxon>
        <taxon>Acereae</taxon>
        <taxon>Dipteronia</taxon>
    </lineage>
</organism>
<evidence type="ECO:0000313" key="2">
    <source>
        <dbReference type="EMBL" id="KAK2642440.1"/>
    </source>
</evidence>
<sequence>MREEKKNLKKKSKLNNNIGTSSSSSNSRTWAKLKYLSLWIAVDELLNPLTLSGIEDCSILDESQIKAVGDSRYLPRPSMAFGLSSLVCYPQLSKMSSNIAGFALTAKIGHTYLSLWERFYLYGIGDLNLIELNYWPPQDMVINQRSLSLPGAGLLAQCSSLRKLFVHGTSNEYFMMFLLKILNLRDAQLREDYYPAPENDTCTEIDFDGRGWAIRFDFVGIRWWFGFLGLRLLYGGSDNLRWFQ</sequence>
<dbReference type="EMBL" id="JANJYI010000007">
    <property type="protein sequence ID" value="KAK2642440.1"/>
    <property type="molecule type" value="Genomic_DNA"/>
</dbReference>
<keyword evidence="3" id="KW-1185">Reference proteome</keyword>
<evidence type="ECO:0000256" key="1">
    <source>
        <dbReference type="SAM" id="MobiDB-lite"/>
    </source>
</evidence>
<accession>A0AAD9TUD1</accession>
<reference evidence="2" key="1">
    <citation type="journal article" date="2023" name="Plant J.">
        <title>Genome sequences and population genomics provide insights into the demographic history, inbreeding, and mutation load of two 'living fossil' tree species of Dipteronia.</title>
        <authorList>
            <person name="Feng Y."/>
            <person name="Comes H.P."/>
            <person name="Chen J."/>
            <person name="Zhu S."/>
            <person name="Lu R."/>
            <person name="Zhang X."/>
            <person name="Li P."/>
            <person name="Qiu J."/>
            <person name="Olsen K.M."/>
            <person name="Qiu Y."/>
        </authorList>
    </citation>
    <scope>NUCLEOTIDE SEQUENCE</scope>
    <source>
        <strain evidence="2">KIB01</strain>
    </source>
</reference>
<evidence type="ECO:0000313" key="3">
    <source>
        <dbReference type="Proteomes" id="UP001280121"/>
    </source>
</evidence>
<feature type="compositionally biased region" description="Low complexity" evidence="1">
    <location>
        <begin position="14"/>
        <end position="26"/>
    </location>
</feature>